<dbReference type="Pfam" id="PF07681">
    <property type="entry name" value="DoxX"/>
    <property type="match status" value="1"/>
</dbReference>
<dbReference type="PANTHER" id="PTHR33452">
    <property type="entry name" value="OXIDOREDUCTASE CATD-RELATED"/>
    <property type="match status" value="1"/>
</dbReference>
<dbReference type="InterPro" id="IPR051907">
    <property type="entry name" value="DoxX-like_oxidoreductase"/>
</dbReference>
<evidence type="ECO:0000256" key="5">
    <source>
        <dbReference type="ARBA" id="ARBA00022989"/>
    </source>
</evidence>
<organism evidence="8 9">
    <name type="scientific">Anaeroselena agilis</name>
    <dbReference type="NCBI Taxonomy" id="3063788"/>
    <lineage>
        <taxon>Bacteria</taxon>
        <taxon>Bacillati</taxon>
        <taxon>Bacillota</taxon>
        <taxon>Negativicutes</taxon>
        <taxon>Acetonemataceae</taxon>
        <taxon>Anaeroselena</taxon>
    </lineage>
</organism>
<name>A0ABU3NXR0_9FIRM</name>
<gene>
    <name evidence="8" type="ORF">Q4T40_10150</name>
</gene>
<feature type="transmembrane region" description="Helical" evidence="7">
    <location>
        <begin position="72"/>
        <end position="97"/>
    </location>
</feature>
<feature type="transmembrane region" description="Helical" evidence="7">
    <location>
        <begin position="12"/>
        <end position="31"/>
    </location>
</feature>
<evidence type="ECO:0000313" key="8">
    <source>
        <dbReference type="EMBL" id="MDT8901603.1"/>
    </source>
</evidence>
<proteinExistence type="inferred from homology"/>
<feature type="transmembrane region" description="Helical" evidence="7">
    <location>
        <begin position="103"/>
        <end position="124"/>
    </location>
</feature>
<keyword evidence="6 7" id="KW-0472">Membrane</keyword>
<dbReference type="RefSeq" id="WP_413780110.1">
    <property type="nucleotide sequence ID" value="NZ_JAUOZS010000001.1"/>
</dbReference>
<evidence type="ECO:0000256" key="3">
    <source>
        <dbReference type="ARBA" id="ARBA00022475"/>
    </source>
</evidence>
<evidence type="ECO:0000256" key="1">
    <source>
        <dbReference type="ARBA" id="ARBA00004651"/>
    </source>
</evidence>
<keyword evidence="4 7" id="KW-0812">Transmembrane</keyword>
<evidence type="ECO:0000256" key="7">
    <source>
        <dbReference type="SAM" id="Phobius"/>
    </source>
</evidence>
<dbReference type="EMBL" id="JAUOZS010000001">
    <property type="protein sequence ID" value="MDT8901603.1"/>
    <property type="molecule type" value="Genomic_DNA"/>
</dbReference>
<reference evidence="8 9" key="1">
    <citation type="submission" date="2023-07" db="EMBL/GenBank/DDBJ databases">
        <title>The novel representative of Negativicutes class, Anaeroselena agilis gen. nov. sp. nov.</title>
        <authorList>
            <person name="Prokofeva M.I."/>
            <person name="Elcheninov A.G."/>
            <person name="Klyukina A."/>
            <person name="Kublanov I.V."/>
            <person name="Frolov E.N."/>
            <person name="Podosokorskaya O.A."/>
        </authorList>
    </citation>
    <scope>NUCLEOTIDE SEQUENCE [LARGE SCALE GENOMIC DNA]</scope>
    <source>
        <strain evidence="8 9">4137-cl</strain>
    </source>
</reference>
<comment type="subcellular location">
    <subcellularLocation>
        <location evidence="1">Cell membrane</location>
        <topology evidence="1">Multi-pass membrane protein</topology>
    </subcellularLocation>
</comment>
<keyword evidence="9" id="KW-1185">Reference proteome</keyword>
<keyword evidence="3" id="KW-1003">Cell membrane</keyword>
<keyword evidence="5 7" id="KW-1133">Transmembrane helix</keyword>
<dbReference type="InterPro" id="IPR032808">
    <property type="entry name" value="DoxX"/>
</dbReference>
<comment type="similarity">
    <text evidence="2">Belongs to the DoxX family.</text>
</comment>
<dbReference type="Proteomes" id="UP001254848">
    <property type="component" value="Unassembled WGS sequence"/>
</dbReference>
<evidence type="ECO:0000313" key="9">
    <source>
        <dbReference type="Proteomes" id="UP001254848"/>
    </source>
</evidence>
<feature type="transmembrane region" description="Helical" evidence="7">
    <location>
        <begin position="43"/>
        <end position="65"/>
    </location>
</feature>
<evidence type="ECO:0000256" key="2">
    <source>
        <dbReference type="ARBA" id="ARBA00006679"/>
    </source>
</evidence>
<accession>A0ABU3NXR0</accession>
<protein>
    <submittedName>
        <fullName evidence="8">DoxX family protein</fullName>
    </submittedName>
</protein>
<sequence>MLCSGSDRFRDGGLLLLRVGLGLMFMYHGWPKVTGGVAAWTKLGMSMSFVGIGFLPPFWGFMAAASEFGGGLLLIVGLFFRPACLLLAVTMAVAVAMKFGTGAGLGGASQALELGIVFVSLLFIGPGRYSFDARLCGRRGRALR</sequence>
<comment type="caution">
    <text evidence="8">The sequence shown here is derived from an EMBL/GenBank/DDBJ whole genome shotgun (WGS) entry which is preliminary data.</text>
</comment>
<evidence type="ECO:0000256" key="4">
    <source>
        <dbReference type="ARBA" id="ARBA00022692"/>
    </source>
</evidence>
<dbReference type="PANTHER" id="PTHR33452:SF1">
    <property type="entry name" value="INNER MEMBRANE PROTEIN YPHA-RELATED"/>
    <property type="match status" value="1"/>
</dbReference>
<evidence type="ECO:0000256" key="6">
    <source>
        <dbReference type="ARBA" id="ARBA00023136"/>
    </source>
</evidence>